<proteinExistence type="predicted"/>
<feature type="non-terminal residue" evidence="2">
    <location>
        <position position="1"/>
    </location>
</feature>
<feature type="transmembrane region" description="Helical" evidence="1">
    <location>
        <begin position="22"/>
        <end position="42"/>
    </location>
</feature>
<name>A0A0F9EA66_9ZZZZ</name>
<organism evidence="2">
    <name type="scientific">marine sediment metagenome</name>
    <dbReference type="NCBI Taxonomy" id="412755"/>
    <lineage>
        <taxon>unclassified sequences</taxon>
        <taxon>metagenomes</taxon>
        <taxon>ecological metagenomes</taxon>
    </lineage>
</organism>
<evidence type="ECO:0000313" key="2">
    <source>
        <dbReference type="EMBL" id="KKL26731.1"/>
    </source>
</evidence>
<keyword evidence="1" id="KW-0812">Transmembrane</keyword>
<dbReference type="AlphaFoldDB" id="A0A0F9EA66"/>
<protein>
    <submittedName>
        <fullName evidence="2">Uncharacterized protein</fullName>
    </submittedName>
</protein>
<comment type="caution">
    <text evidence="2">The sequence shown here is derived from an EMBL/GenBank/DDBJ whole genome shotgun (WGS) entry which is preliminary data.</text>
</comment>
<gene>
    <name evidence="2" type="ORF">LCGC14_2392380</name>
</gene>
<accession>A0A0F9EA66</accession>
<keyword evidence="1" id="KW-1133">Transmembrane helix</keyword>
<evidence type="ECO:0000256" key="1">
    <source>
        <dbReference type="SAM" id="Phobius"/>
    </source>
</evidence>
<sequence length="48" mass="5675">QWGTLFNVLPYSWYVYTWFEGFAWVGIIIGIPMLIGATVWYLTKKSKE</sequence>
<keyword evidence="1" id="KW-0472">Membrane</keyword>
<dbReference type="EMBL" id="LAZR01035731">
    <property type="protein sequence ID" value="KKL26731.1"/>
    <property type="molecule type" value="Genomic_DNA"/>
</dbReference>
<reference evidence="2" key="1">
    <citation type="journal article" date="2015" name="Nature">
        <title>Complex archaea that bridge the gap between prokaryotes and eukaryotes.</title>
        <authorList>
            <person name="Spang A."/>
            <person name="Saw J.H."/>
            <person name="Jorgensen S.L."/>
            <person name="Zaremba-Niedzwiedzka K."/>
            <person name="Martijn J."/>
            <person name="Lind A.E."/>
            <person name="van Eijk R."/>
            <person name="Schleper C."/>
            <person name="Guy L."/>
            <person name="Ettema T.J."/>
        </authorList>
    </citation>
    <scope>NUCLEOTIDE SEQUENCE</scope>
</reference>